<keyword evidence="1" id="KW-0472">Membrane</keyword>
<sequence>MNSVTTNFLQRRYGVSLGRRYVLAAAGVMVLGAFACYPIDNLVPSLRLGMPSRASASATIEGRAF</sequence>
<gene>
    <name evidence="2" type="ORF">NG743_03255</name>
</gene>
<evidence type="ECO:0000256" key="1">
    <source>
        <dbReference type="SAM" id="Phobius"/>
    </source>
</evidence>
<organism evidence="2 3">
    <name type="scientific">Dolichospermum heterosporum TAC447</name>
    <dbReference type="NCBI Taxonomy" id="747523"/>
    <lineage>
        <taxon>Bacteria</taxon>
        <taxon>Bacillati</taxon>
        <taxon>Cyanobacteriota</taxon>
        <taxon>Cyanophyceae</taxon>
        <taxon>Nostocales</taxon>
        <taxon>Aphanizomenonaceae</taxon>
        <taxon>Dolichospermum</taxon>
        <taxon>Dolichospermum heterosporum</taxon>
    </lineage>
</organism>
<protein>
    <submittedName>
        <fullName evidence="2">Uncharacterized protein</fullName>
    </submittedName>
</protein>
<keyword evidence="1" id="KW-0812">Transmembrane</keyword>
<proteinExistence type="predicted"/>
<reference evidence="2" key="1">
    <citation type="submission" date="2022-06" db="EMBL/GenBank/DDBJ databases">
        <title>Nostosin G and Spiroidesin B from the Cyanobacterium Dolichospermum sp. NIES-1697.</title>
        <authorList>
            <person name="Phan C.-S."/>
            <person name="Mehjabin J.J."/>
            <person name="Anas A.R.J."/>
            <person name="Hayasaka M."/>
            <person name="Onoki R."/>
            <person name="Wang J."/>
            <person name="Umezawa T."/>
            <person name="Washio K."/>
            <person name="Morikawa M."/>
            <person name="Okino T."/>
        </authorList>
    </citation>
    <scope>NUCLEOTIDE SEQUENCE</scope>
    <source>
        <strain evidence="2">NIES-1697</strain>
    </source>
</reference>
<evidence type="ECO:0000313" key="2">
    <source>
        <dbReference type="EMBL" id="UUO16085.1"/>
    </source>
</evidence>
<feature type="transmembrane region" description="Helical" evidence="1">
    <location>
        <begin position="21"/>
        <end position="40"/>
    </location>
</feature>
<keyword evidence="1" id="KW-1133">Transmembrane helix</keyword>
<keyword evidence="3" id="KW-1185">Reference proteome</keyword>
<dbReference type="RefSeq" id="WP_027404883.1">
    <property type="nucleotide sequence ID" value="NZ_CP099464.1"/>
</dbReference>
<name>A0ABY5LXU1_9CYAN</name>
<evidence type="ECO:0000313" key="3">
    <source>
        <dbReference type="Proteomes" id="UP001057561"/>
    </source>
</evidence>
<dbReference type="Proteomes" id="UP001057561">
    <property type="component" value="Chromosome"/>
</dbReference>
<dbReference type="EMBL" id="CP099464">
    <property type="protein sequence ID" value="UUO16085.1"/>
    <property type="molecule type" value="Genomic_DNA"/>
</dbReference>
<accession>A0ABY5LXU1</accession>